<dbReference type="OrthoDB" id="421419at2759"/>
<dbReference type="AlphaFoldDB" id="A0A812PZB6"/>
<feature type="region of interest" description="Disordered" evidence="1">
    <location>
        <begin position="694"/>
        <end position="756"/>
    </location>
</feature>
<protein>
    <submittedName>
        <fullName evidence="2">Uncharacterized protein</fullName>
    </submittedName>
</protein>
<comment type="caution">
    <text evidence="2">The sequence shown here is derived from an EMBL/GenBank/DDBJ whole genome shotgun (WGS) entry which is preliminary data.</text>
</comment>
<organism evidence="2 3">
    <name type="scientific">Symbiodinium pilosum</name>
    <name type="common">Dinoflagellate</name>
    <dbReference type="NCBI Taxonomy" id="2952"/>
    <lineage>
        <taxon>Eukaryota</taxon>
        <taxon>Sar</taxon>
        <taxon>Alveolata</taxon>
        <taxon>Dinophyceae</taxon>
        <taxon>Suessiales</taxon>
        <taxon>Symbiodiniaceae</taxon>
        <taxon>Symbiodinium</taxon>
    </lineage>
</organism>
<sequence length="756" mass="84233">MLAGSVRKLATTRYQSSNDGGKPVWMAGGALEVISVRGSSSSPDLKNLQPLNRDPDRIAFLYAWMQAKEAVQAGAQDASTLKGFLLQVKFLDLPTDDQVERKKFELAQEVRDEADVLVLQGFRQMKAVAFVRDFLKNQGKGYNEVQMETWFGSQVNLKAAKIKTMLRVYDRIADVQGAELIIASLDDRFGSQHCFNNLMTLELLTAKTALPKNVVGLPMCVLGFSLIILNLCALDRCDPKLTKEGVTAAIARALVKRRLTNLFATKLKGEDVKGETYQPGYAPSQVFSTIFSSMAAFRATKLHETAYTSLSWVSQLPAWQVEVLQFGAKLLRGSPAVDAQLDQVLATDPLIPAEALFQSDLWQEGKLFDFRDMLEQRKAAMQPAPEPEPKVQEPEPIKEVQETEAKNQDTSEEPEAMPQIMADVEEDEAGHKCVPQKVDRLASFNLLELPTDVVSVLQGGDDNYFEQVLDWARVRVNTFVDLEVKARNSTGRRQQVKELYERHGGTPFFIIYDVKCRLHLKDDLISHPWKRPTPLNSNDFKYWLSAFWLDPKLTLALSKKDKATPLFRSQDVFVAMDGRSPTNSDAICKAITGVLKAVDSMPKRLFTVLRRSYTNIEFAKGGYAAPKRKSSLHPQAPDPLENAYIIVTKEFVMPHRESPVPAVVLDNFCRGWQGMDMKSRMDHGFTMVSPSVHQSLQNADEKDNEPEVKTEDGRSLMPPAKGDGEDNAEAGQAPLQGEVQDEGGNAAKPDNVPLAP</sequence>
<gene>
    <name evidence="2" type="ORF">SPIL2461_LOCUS8906</name>
</gene>
<name>A0A812PZB6_SYMPI</name>
<keyword evidence="3" id="KW-1185">Reference proteome</keyword>
<reference evidence="2" key="1">
    <citation type="submission" date="2021-02" db="EMBL/GenBank/DDBJ databases">
        <authorList>
            <person name="Dougan E. K."/>
            <person name="Rhodes N."/>
            <person name="Thang M."/>
            <person name="Chan C."/>
        </authorList>
    </citation>
    <scope>NUCLEOTIDE SEQUENCE</scope>
</reference>
<dbReference type="EMBL" id="CAJNIZ010014927">
    <property type="protein sequence ID" value="CAE7367843.1"/>
    <property type="molecule type" value="Genomic_DNA"/>
</dbReference>
<accession>A0A812PZB6</accession>
<evidence type="ECO:0000256" key="1">
    <source>
        <dbReference type="SAM" id="MobiDB-lite"/>
    </source>
</evidence>
<feature type="compositionally biased region" description="Basic and acidic residues" evidence="1">
    <location>
        <begin position="699"/>
        <end position="714"/>
    </location>
</feature>
<feature type="non-terminal residue" evidence="2">
    <location>
        <position position="1"/>
    </location>
</feature>
<evidence type="ECO:0000313" key="3">
    <source>
        <dbReference type="Proteomes" id="UP000649617"/>
    </source>
</evidence>
<feature type="compositionally biased region" description="Basic and acidic residues" evidence="1">
    <location>
        <begin position="387"/>
        <end position="409"/>
    </location>
</feature>
<evidence type="ECO:0000313" key="2">
    <source>
        <dbReference type="EMBL" id="CAE7367843.1"/>
    </source>
</evidence>
<feature type="region of interest" description="Disordered" evidence="1">
    <location>
        <begin position="379"/>
        <end position="415"/>
    </location>
</feature>
<proteinExistence type="predicted"/>
<dbReference type="Proteomes" id="UP000649617">
    <property type="component" value="Unassembled WGS sequence"/>
</dbReference>